<evidence type="ECO:0000313" key="3">
    <source>
        <dbReference type="Proteomes" id="UP000290439"/>
    </source>
</evidence>
<dbReference type="RefSeq" id="WP_130917315.1">
    <property type="nucleotide sequence ID" value="NZ_JADLQM010000005.1"/>
</dbReference>
<name>A0A4U8VYS4_9NOCA</name>
<evidence type="ECO:0000259" key="1">
    <source>
        <dbReference type="PROSITE" id="PS51186"/>
    </source>
</evidence>
<dbReference type="InterPro" id="IPR016181">
    <property type="entry name" value="Acyl_CoA_acyltransferase"/>
</dbReference>
<evidence type="ECO:0000313" key="2">
    <source>
        <dbReference type="EMBL" id="VFA98836.1"/>
    </source>
</evidence>
<dbReference type="Proteomes" id="UP000290439">
    <property type="component" value="Chromosome"/>
</dbReference>
<dbReference type="SUPFAM" id="SSF55729">
    <property type="entry name" value="Acyl-CoA N-acyltransferases (Nat)"/>
    <property type="match status" value="1"/>
</dbReference>
<dbReference type="AlphaFoldDB" id="A0A4U8VYS4"/>
<dbReference type="InterPro" id="IPR000182">
    <property type="entry name" value="GNAT_dom"/>
</dbReference>
<protein>
    <submittedName>
        <fullName evidence="2">Putative acetyltransferase</fullName>
    </submittedName>
</protein>
<dbReference type="EMBL" id="LR215973">
    <property type="protein sequence ID" value="VFA98836.1"/>
    <property type="molecule type" value="Genomic_DNA"/>
</dbReference>
<dbReference type="GO" id="GO:0016747">
    <property type="term" value="F:acyltransferase activity, transferring groups other than amino-acyl groups"/>
    <property type="evidence" value="ECO:0007669"/>
    <property type="project" value="InterPro"/>
</dbReference>
<proteinExistence type="predicted"/>
<feature type="domain" description="N-acetyltransferase" evidence="1">
    <location>
        <begin position="7"/>
        <end position="163"/>
    </location>
</feature>
<dbReference type="PROSITE" id="PS51186">
    <property type="entry name" value="GNAT"/>
    <property type="match status" value="1"/>
</dbReference>
<sequence>MTAPRPYRIAPAAAEHARGLAECHIVCWREAYRGLVPNHVLDAFDIDQRTEAWTRRLDEHPGRTTVALADDTVIGFITLGPAVYRPIVTPLELNALYVRSPWYGTGVADDLVQTTLNPDIPCSLWVFEQNPRAIAFYRKYGFTPDGATRTEYFATVTEQRMVRPEGAIGSWPWPPPNKPST</sequence>
<reference evidence="2 3" key="1">
    <citation type="submission" date="2019-02" db="EMBL/GenBank/DDBJ databases">
        <authorList>
            <consortium name="Pathogen Informatics"/>
        </authorList>
    </citation>
    <scope>NUCLEOTIDE SEQUENCE [LARGE SCALE GENOMIC DNA]</scope>
    <source>
        <strain evidence="2 3">3012STDY6756504</strain>
    </source>
</reference>
<keyword evidence="2" id="KW-0808">Transferase</keyword>
<accession>A0A4U8VYS4</accession>
<dbReference type="Pfam" id="PF13508">
    <property type="entry name" value="Acetyltransf_7"/>
    <property type="match status" value="1"/>
</dbReference>
<organism evidence="2 3">
    <name type="scientific">Nocardia cyriacigeorgica</name>
    <dbReference type="NCBI Taxonomy" id="135487"/>
    <lineage>
        <taxon>Bacteria</taxon>
        <taxon>Bacillati</taxon>
        <taxon>Actinomycetota</taxon>
        <taxon>Actinomycetes</taxon>
        <taxon>Mycobacteriales</taxon>
        <taxon>Nocardiaceae</taxon>
        <taxon>Nocardia</taxon>
    </lineage>
</organism>
<dbReference type="Gene3D" id="3.40.630.30">
    <property type="match status" value="1"/>
</dbReference>
<gene>
    <name evidence="2" type="ORF">NCTC10797_02613</name>
</gene>